<feature type="compositionally biased region" description="Acidic residues" evidence="1">
    <location>
        <begin position="1"/>
        <end position="26"/>
    </location>
</feature>
<dbReference type="AlphaFoldDB" id="A0A086L2C5"/>
<evidence type="ECO:0000313" key="2">
    <source>
        <dbReference type="EMBL" id="KFG50793.1"/>
    </source>
</evidence>
<sequence length="268" mass="30166">MRDDEQEDEEDDAGKEEEENEEEEEANALWMKKERRKKRKSTRRQKRRKNNKKRHSFSERRLVFDKVGRIVSLQSSSVFFLSRDHGGLSLHPVGSSLDLSVPAPSLPASLPSSRCSEPPAFLRHLSPSVSPPQKNARPHLEGRLASEGPSTAPRHRPLAFSLFLEISVKSPARGSPPRRAFADAGSSLQPTAKKSRARAQRPRHRRQSGAPSTAAASSPANAAPTAAAQRVLQEEEKKKTNQRKAKLKKTKRTKRLREKKNKKTKKKR</sequence>
<comment type="caution">
    <text evidence="2">The sequence shown here is derived from an EMBL/GenBank/DDBJ whole genome shotgun (WGS) entry which is preliminary data.</text>
</comment>
<evidence type="ECO:0000313" key="3">
    <source>
        <dbReference type="Proteomes" id="UP000028828"/>
    </source>
</evidence>
<dbReference type="VEuPathDB" id="ToxoDB:TGP89_418560"/>
<feature type="compositionally biased region" description="Basic residues" evidence="1">
    <location>
        <begin position="33"/>
        <end position="55"/>
    </location>
</feature>
<feature type="region of interest" description="Disordered" evidence="1">
    <location>
        <begin position="1"/>
        <end position="57"/>
    </location>
</feature>
<dbReference type="EMBL" id="AEYI02000260">
    <property type="protein sequence ID" value="KFG50793.1"/>
    <property type="molecule type" value="Genomic_DNA"/>
</dbReference>
<dbReference type="Proteomes" id="UP000028828">
    <property type="component" value="Unassembled WGS sequence"/>
</dbReference>
<evidence type="ECO:0000256" key="1">
    <source>
        <dbReference type="SAM" id="MobiDB-lite"/>
    </source>
</evidence>
<organism evidence="2 3">
    <name type="scientific">Toxoplasma gondii p89</name>
    <dbReference type="NCBI Taxonomy" id="943119"/>
    <lineage>
        <taxon>Eukaryota</taxon>
        <taxon>Sar</taxon>
        <taxon>Alveolata</taxon>
        <taxon>Apicomplexa</taxon>
        <taxon>Conoidasida</taxon>
        <taxon>Coccidia</taxon>
        <taxon>Eucoccidiorida</taxon>
        <taxon>Eimeriorina</taxon>
        <taxon>Sarcocystidae</taxon>
        <taxon>Toxoplasma</taxon>
    </lineage>
</organism>
<accession>A0A086L2C5</accession>
<feature type="region of interest" description="Disordered" evidence="1">
    <location>
        <begin position="105"/>
        <end position="153"/>
    </location>
</feature>
<feature type="compositionally biased region" description="Basic residues" evidence="1">
    <location>
        <begin position="240"/>
        <end position="268"/>
    </location>
</feature>
<name>A0A086L2C5_TOXGO</name>
<feature type="compositionally biased region" description="Low complexity" evidence="1">
    <location>
        <begin position="210"/>
        <end position="228"/>
    </location>
</feature>
<feature type="compositionally biased region" description="Basic residues" evidence="1">
    <location>
        <begin position="193"/>
        <end position="207"/>
    </location>
</feature>
<proteinExistence type="predicted"/>
<gene>
    <name evidence="2" type="ORF">TGP89_418560</name>
</gene>
<protein>
    <submittedName>
        <fullName evidence="2">Uncharacterized protein</fullName>
    </submittedName>
</protein>
<reference evidence="2 3" key="1">
    <citation type="submission" date="2014-03" db="EMBL/GenBank/DDBJ databases">
        <authorList>
            <person name="Sibley D."/>
            <person name="Venepally P."/>
            <person name="Karamycheva S."/>
            <person name="Hadjithomas M."/>
            <person name="Khan A."/>
            <person name="Brunk B."/>
            <person name="Roos D."/>
            <person name="Caler E."/>
            <person name="Lorenzi H."/>
        </authorList>
    </citation>
    <scope>NUCLEOTIDE SEQUENCE [LARGE SCALE GENOMIC DNA]</scope>
    <source>
        <strain evidence="3">p89</strain>
    </source>
</reference>
<feature type="region of interest" description="Disordered" evidence="1">
    <location>
        <begin position="171"/>
        <end position="268"/>
    </location>
</feature>